<dbReference type="InterPro" id="IPR005183">
    <property type="entry name" value="DUF305_CopM-like"/>
</dbReference>
<sequence length="133" mass="14659">MKRLSFTALLTMTLVATPWLVNAQNTGHPADHKMSPPAQTVSSPATAAYEAANSKMHQEMAITFTGDADRDFLAGMIGHHQGAIDMSDVVLQYGKDAKVRKLAKAIIRAQKQEIEQMKIWLKELDRKAGKTQP</sequence>
<proteinExistence type="predicted"/>
<organism evidence="3 4">
    <name type="scientific">Candidatus Competibacter denitrificans Run_A_D11</name>
    <dbReference type="NCBI Taxonomy" id="1400863"/>
    <lineage>
        <taxon>Bacteria</taxon>
        <taxon>Pseudomonadati</taxon>
        <taxon>Pseudomonadota</taxon>
        <taxon>Gammaproteobacteria</taxon>
        <taxon>Candidatus Competibacteraceae</taxon>
        <taxon>Candidatus Competibacter</taxon>
    </lineage>
</organism>
<feature type="chain" id="PRO_5004880120" description="DUF305 domain-containing protein" evidence="1">
    <location>
        <begin position="24"/>
        <end position="133"/>
    </location>
</feature>
<dbReference type="RefSeq" id="WP_048672307.1">
    <property type="nucleotide sequence ID" value="NZ_CBTJ020000033.1"/>
</dbReference>
<reference evidence="3" key="1">
    <citation type="submission" date="2013-07" db="EMBL/GenBank/DDBJ databases">
        <authorList>
            <person name="McIlroy S."/>
        </authorList>
    </citation>
    <scope>NUCLEOTIDE SEQUENCE [LARGE SCALE GENOMIC DNA]</scope>
    <source>
        <strain evidence="3">Run_A_D11</strain>
    </source>
</reference>
<evidence type="ECO:0000313" key="3">
    <source>
        <dbReference type="EMBL" id="CDI02298.1"/>
    </source>
</evidence>
<dbReference type="Pfam" id="PF03713">
    <property type="entry name" value="DUF305"/>
    <property type="match status" value="1"/>
</dbReference>
<keyword evidence="4" id="KW-1185">Reference proteome</keyword>
<keyword evidence="1" id="KW-0732">Signal</keyword>
<dbReference type="Gene3D" id="1.20.1260.10">
    <property type="match status" value="1"/>
</dbReference>
<feature type="signal peptide" evidence="1">
    <location>
        <begin position="1"/>
        <end position="23"/>
    </location>
</feature>
<dbReference type="OrthoDB" id="8603558at2"/>
<dbReference type="Proteomes" id="UP000035760">
    <property type="component" value="Unassembled WGS sequence"/>
</dbReference>
<gene>
    <name evidence="3" type="ORF">BN873_270094</name>
</gene>
<comment type="caution">
    <text evidence="3">The sequence shown here is derived from an EMBL/GenBank/DDBJ whole genome shotgun (WGS) entry which is preliminary data.</text>
</comment>
<reference evidence="3" key="2">
    <citation type="submission" date="2014-03" db="EMBL/GenBank/DDBJ databases">
        <title>Candidatus Competibacter-lineage genomes retrieved from metagenomes reveal functional metabolic diversity.</title>
        <authorList>
            <person name="McIlroy S.J."/>
            <person name="Albertsen M."/>
            <person name="Andresen E.K."/>
            <person name="Saunders A.M."/>
            <person name="Kristiansen R."/>
            <person name="Stokholm-Bjerregaard M."/>
            <person name="Nielsen K.L."/>
            <person name="Nielsen P.H."/>
        </authorList>
    </citation>
    <scope>NUCLEOTIDE SEQUENCE</scope>
    <source>
        <strain evidence="3">Run_A_D11</strain>
    </source>
</reference>
<evidence type="ECO:0000259" key="2">
    <source>
        <dbReference type="Pfam" id="PF03713"/>
    </source>
</evidence>
<dbReference type="PANTHER" id="PTHR36933">
    <property type="entry name" value="SLL0788 PROTEIN"/>
    <property type="match status" value="1"/>
</dbReference>
<dbReference type="EMBL" id="CBTJ020000033">
    <property type="protein sequence ID" value="CDI02298.1"/>
    <property type="molecule type" value="Genomic_DNA"/>
</dbReference>
<dbReference type="InterPro" id="IPR012347">
    <property type="entry name" value="Ferritin-like"/>
</dbReference>
<name>W6MCX7_9GAMM</name>
<dbReference type="PANTHER" id="PTHR36933:SF1">
    <property type="entry name" value="SLL0788 PROTEIN"/>
    <property type="match status" value="1"/>
</dbReference>
<dbReference type="STRING" id="1400863.BN873_270094"/>
<accession>W6MCX7</accession>
<dbReference type="AlphaFoldDB" id="W6MCX7"/>
<evidence type="ECO:0000256" key="1">
    <source>
        <dbReference type="SAM" id="SignalP"/>
    </source>
</evidence>
<protein>
    <recommendedName>
        <fullName evidence="2">DUF305 domain-containing protein</fullName>
    </recommendedName>
</protein>
<evidence type="ECO:0000313" key="4">
    <source>
        <dbReference type="Proteomes" id="UP000035760"/>
    </source>
</evidence>
<feature type="domain" description="DUF305" evidence="2">
    <location>
        <begin position="19"/>
        <end position="121"/>
    </location>
</feature>